<geneLocation type="plasmid" evidence="2 3">
    <name>pMhuNZP2235a</name>
</geneLocation>
<dbReference type="EMBL" id="CP139859">
    <property type="protein sequence ID" value="WQC02720.1"/>
    <property type="molecule type" value="Genomic_DNA"/>
</dbReference>
<keyword evidence="2" id="KW-0614">Plasmid</keyword>
<evidence type="ECO:0000313" key="3">
    <source>
        <dbReference type="Proteomes" id="UP001322481"/>
    </source>
</evidence>
<name>A0ABZ0W2C5_9HYPH</name>
<keyword evidence="3" id="KW-1185">Reference proteome</keyword>
<protein>
    <submittedName>
        <fullName evidence="2">RES domain-containing protein</fullName>
    </submittedName>
</protein>
<dbReference type="Proteomes" id="UP001322481">
    <property type="component" value="Plasmid pMhuNZP2235a"/>
</dbReference>
<proteinExistence type="predicted"/>
<dbReference type="InterPro" id="IPR014914">
    <property type="entry name" value="RES_dom"/>
</dbReference>
<gene>
    <name evidence="2" type="ORF">U0R22_006975</name>
</gene>
<organism evidence="2 3">
    <name type="scientific">Mesorhizobium huakuii</name>
    <dbReference type="NCBI Taxonomy" id="28104"/>
    <lineage>
        <taxon>Bacteria</taxon>
        <taxon>Pseudomonadati</taxon>
        <taxon>Pseudomonadota</taxon>
        <taxon>Alphaproteobacteria</taxon>
        <taxon>Hyphomicrobiales</taxon>
        <taxon>Phyllobacteriaceae</taxon>
        <taxon>Mesorhizobium</taxon>
    </lineage>
</organism>
<evidence type="ECO:0000259" key="1">
    <source>
        <dbReference type="Pfam" id="PF08808"/>
    </source>
</evidence>
<dbReference type="Pfam" id="PF08808">
    <property type="entry name" value="RES"/>
    <property type="match status" value="1"/>
</dbReference>
<feature type="domain" description="RES" evidence="1">
    <location>
        <begin position="2"/>
        <end position="29"/>
    </location>
</feature>
<dbReference type="RefSeq" id="WP_322419485.1">
    <property type="nucleotide sequence ID" value="NZ_CP139859.1"/>
</dbReference>
<evidence type="ECO:0000313" key="2">
    <source>
        <dbReference type="EMBL" id="WQC02720.1"/>
    </source>
</evidence>
<reference evidence="2 3" key="1">
    <citation type="submission" date="2023-11" db="EMBL/GenBank/DDBJ databases">
        <authorList>
            <person name="Panchal A.K."/>
            <person name="Meaney J.S."/>
            <person name="Karas B.J."/>
            <person name="diCenzo G.C."/>
        </authorList>
    </citation>
    <scope>NUCLEOTIDE SEQUENCE [LARGE SCALE GENOMIC DNA]</scope>
    <source>
        <strain evidence="2 3">NZP2235</strain>
        <plasmid evidence="2 3">pMhuNZP2235a</plasmid>
    </source>
</reference>
<accession>A0ABZ0W2C5</accession>
<sequence>MAGGRFNRTGIEALYRSRSTQTALDEYKQGALAAYVVAWDGSWNEWDFALAPSRSHRQENPAVVEA</sequence>